<gene>
    <name evidence="1" type="ORF">NCS57_00782700</name>
</gene>
<proteinExistence type="predicted"/>
<sequence>MPPLPTIRLRVWHHSDFAPTPEDNLHLSNFLGSFETGSWHVQPAEVLTETCWDHTFVPVEVDIKYRPTSYYNLAEASMELRRFFRDTVETHVGEFFKRVSNTTALLVHMYPVGDEVADTLKGMLLCVNFLQPLAFESGIYVESHRLLEHSMLEEGVIIAADISARAFELNSTLASGDLNALKIKSLSILSFLQGRQETPLPKEVVDAWNKSLTSFTAVHLFSKKIKSCVNSLASQQGVSDHTLYTSLVLIRDAILRFSEYQKSSMEAYKTRTNTSRELIAGLAPTVFGLFYTVASIQGSPLVATATASALSALIVGALGLPRLLKCLSNEEDADKFGGAMRDFQRNLRMAQFGLAILFCHQTLKIPFSWLADGKGIKILESLGIDISQLKNEEFSEKFALDSLEILSQSYEGFEKLRDDITRHAGLKEYTEATMPSSTPDGNGDPMDFQQD</sequence>
<dbReference type="Proteomes" id="UP001065298">
    <property type="component" value="Chromosome 5"/>
</dbReference>
<reference evidence="1" key="1">
    <citation type="submission" date="2022-06" db="EMBL/GenBank/DDBJ databases">
        <title>Fusarium solani species complex genomes reveal bases of compartmentalisation and animal pathogenesis.</title>
        <authorList>
            <person name="Tsai I.J."/>
        </authorList>
    </citation>
    <scope>NUCLEOTIDE SEQUENCE</scope>
    <source>
        <strain evidence="1">Fu6.1</strain>
    </source>
</reference>
<dbReference type="EMBL" id="CM046507">
    <property type="protein sequence ID" value="KAI8669669.1"/>
    <property type="molecule type" value="Genomic_DNA"/>
</dbReference>
<comment type="caution">
    <text evidence="1">The sequence shown here is derived from an EMBL/GenBank/DDBJ whole genome shotgun (WGS) entry which is preliminary data.</text>
</comment>
<keyword evidence="2" id="KW-1185">Reference proteome</keyword>
<protein>
    <submittedName>
        <fullName evidence="1">Uncharacterized protein</fullName>
    </submittedName>
</protein>
<accession>A0ACC0QXH7</accession>
<name>A0ACC0QXH7_9HYPO</name>
<evidence type="ECO:0000313" key="1">
    <source>
        <dbReference type="EMBL" id="KAI8669669.1"/>
    </source>
</evidence>
<evidence type="ECO:0000313" key="2">
    <source>
        <dbReference type="Proteomes" id="UP001065298"/>
    </source>
</evidence>
<organism evidence="1 2">
    <name type="scientific">Fusarium keratoplasticum</name>
    <dbReference type="NCBI Taxonomy" id="1328300"/>
    <lineage>
        <taxon>Eukaryota</taxon>
        <taxon>Fungi</taxon>
        <taxon>Dikarya</taxon>
        <taxon>Ascomycota</taxon>
        <taxon>Pezizomycotina</taxon>
        <taxon>Sordariomycetes</taxon>
        <taxon>Hypocreomycetidae</taxon>
        <taxon>Hypocreales</taxon>
        <taxon>Nectriaceae</taxon>
        <taxon>Fusarium</taxon>
        <taxon>Fusarium solani species complex</taxon>
    </lineage>
</organism>